<proteinExistence type="predicted"/>
<organism evidence="1 2">
    <name type="scientific">Gigaspora margarita</name>
    <dbReference type="NCBI Taxonomy" id="4874"/>
    <lineage>
        <taxon>Eukaryota</taxon>
        <taxon>Fungi</taxon>
        <taxon>Fungi incertae sedis</taxon>
        <taxon>Mucoromycota</taxon>
        <taxon>Glomeromycotina</taxon>
        <taxon>Glomeromycetes</taxon>
        <taxon>Diversisporales</taxon>
        <taxon>Gigasporaceae</taxon>
        <taxon>Gigaspora</taxon>
    </lineage>
</organism>
<name>A0ABM8W4G4_GIGMA</name>
<gene>
    <name evidence="1" type="ORF">GMARGA_LOCUS3225</name>
</gene>
<evidence type="ECO:0000313" key="2">
    <source>
        <dbReference type="Proteomes" id="UP000789901"/>
    </source>
</evidence>
<evidence type="ECO:0000313" key="1">
    <source>
        <dbReference type="EMBL" id="CAG8522490.1"/>
    </source>
</evidence>
<protein>
    <submittedName>
        <fullName evidence="1">36517_t:CDS:1</fullName>
    </submittedName>
</protein>
<feature type="non-terminal residue" evidence="1">
    <location>
        <position position="202"/>
    </location>
</feature>
<dbReference type="EMBL" id="CAJVQB010001137">
    <property type="protein sequence ID" value="CAG8522490.1"/>
    <property type="molecule type" value="Genomic_DNA"/>
</dbReference>
<accession>A0ABM8W4G4</accession>
<sequence length="202" mass="24025">MEKNNKSNDLNTSTMFSSKFYYWILLKFGSDSSITTRCFEEIFDTFVNLDIEIQQNPDNETYQLLFKSTCDIFFVYCNVKNFFCPLHLDKISQCKNNDILSIVFEHYLPLLFGIEVTQILLPLPSTEEFYIQYTSNSNTKRKGPKQELEDWFANLQIIYFKVYYGSINTTEEFKQYLFTFCDTKLPQSKFVQNQKNKTNKKK</sequence>
<dbReference type="Proteomes" id="UP000789901">
    <property type="component" value="Unassembled WGS sequence"/>
</dbReference>
<reference evidence="1 2" key="1">
    <citation type="submission" date="2021-06" db="EMBL/GenBank/DDBJ databases">
        <authorList>
            <person name="Kallberg Y."/>
            <person name="Tangrot J."/>
            <person name="Rosling A."/>
        </authorList>
    </citation>
    <scope>NUCLEOTIDE SEQUENCE [LARGE SCALE GENOMIC DNA]</scope>
    <source>
        <strain evidence="1 2">120-4 pot B 10/14</strain>
    </source>
</reference>
<comment type="caution">
    <text evidence="1">The sequence shown here is derived from an EMBL/GenBank/DDBJ whole genome shotgun (WGS) entry which is preliminary data.</text>
</comment>
<keyword evidence="2" id="KW-1185">Reference proteome</keyword>